<dbReference type="RefSeq" id="XP_067688571.1">
    <property type="nucleotide sequence ID" value="XM_067832468.1"/>
</dbReference>
<evidence type="ECO:0000313" key="4">
    <source>
        <dbReference type="Proteomes" id="UP000674179"/>
    </source>
</evidence>
<evidence type="ECO:0000259" key="2">
    <source>
        <dbReference type="Pfam" id="PF18289"/>
    </source>
</evidence>
<accession>A0A836FNF7</accession>
<organism evidence="3 4">
    <name type="scientific">Leishmania enriettii</name>
    <dbReference type="NCBI Taxonomy" id="5663"/>
    <lineage>
        <taxon>Eukaryota</taxon>
        <taxon>Discoba</taxon>
        <taxon>Euglenozoa</taxon>
        <taxon>Kinetoplastea</taxon>
        <taxon>Metakinetoplastina</taxon>
        <taxon>Trypanosomatida</taxon>
        <taxon>Trypanosomatidae</taxon>
        <taxon>Leishmaniinae</taxon>
        <taxon>Leishmania</taxon>
    </lineage>
</organism>
<dbReference type="OrthoDB" id="245387at2759"/>
<sequence length="546" mass="60171">MLSSRGAITTNVALVECAAGQNTSDKSVFLLSELEKVWVAVAVVARRLLLDGSAVQIAPFGALWTKEYVLLRDRQQHAYTTRKLCFGINLNYANRYGLDASKVPLERPGGEGYVRVSMADIVAVCGVPARTASAALKEFFLYIGERLARGRVLQLSLPGVATILMKKQKVVLRMDEELRLEMYEVDSRKWPGELQREGYEALRKQEDTAASSALGSAAASRPPTSCLSRASWRATPASTANVGVEPKKPVFVAVSPCGRLFDEIAQQEDQRRKAAHSAVAAEREMRRRQEDLNRRIEHYVGYEGDADSVEKAVYYPELVDEDGFDETRPPSQEAKGTGFDDERRRSGRRLPSVSGESIYNIIPSSDPRRTAAAPLRTNPYKQRCLQSSSQTPSHHHGVAAKEEPEVEVIEIVDDSYTAKASVGSTENRPLAHKDAELERILREEEPFSRPSHHHAYHAASAARDLIYSQPCEAPSRRAGSTAIAGPSSVTHKTNTASLDVSAPLATTVAAKSGETHADVLRFGRKRFGANQHDCDHIGSLLQYREY</sequence>
<protein>
    <recommendedName>
        <fullName evidence="2">CCDC81 HU domain-containing protein</fullName>
    </recommendedName>
</protein>
<dbReference type="EMBL" id="JAFHKP010000036">
    <property type="protein sequence ID" value="KAG5465972.1"/>
    <property type="molecule type" value="Genomic_DNA"/>
</dbReference>
<dbReference type="Proteomes" id="UP000674179">
    <property type="component" value="Chromosome 36"/>
</dbReference>
<dbReference type="GeneID" id="94167978"/>
<evidence type="ECO:0000256" key="1">
    <source>
        <dbReference type="SAM" id="MobiDB-lite"/>
    </source>
</evidence>
<dbReference type="KEGG" id="lenr:94167978"/>
<feature type="region of interest" description="Disordered" evidence="1">
    <location>
        <begin position="320"/>
        <end position="405"/>
    </location>
</feature>
<evidence type="ECO:0000313" key="3">
    <source>
        <dbReference type="EMBL" id="KAG5465972.1"/>
    </source>
</evidence>
<dbReference type="InterPro" id="IPR040673">
    <property type="entry name" value="CCDC81_HU_dom_2"/>
</dbReference>
<comment type="caution">
    <text evidence="3">The sequence shown here is derived from an EMBL/GenBank/DDBJ whole genome shotgun (WGS) entry which is preliminary data.</text>
</comment>
<keyword evidence="4" id="KW-1185">Reference proteome</keyword>
<gene>
    <name evidence="3" type="ORF">CUR178_00687</name>
</gene>
<dbReference type="Pfam" id="PF18289">
    <property type="entry name" value="HU-CCDC81_euk_2"/>
    <property type="match status" value="1"/>
</dbReference>
<name>A0A836FNF7_LEIEN</name>
<reference evidence="3 4" key="1">
    <citation type="submission" date="2021-02" db="EMBL/GenBank/DDBJ databases">
        <title>Leishmania (Mundinia) enrietti genome sequencing and assembly.</title>
        <authorList>
            <person name="Almutairi H."/>
            <person name="Gatherer D."/>
        </authorList>
    </citation>
    <scope>NUCLEOTIDE SEQUENCE [LARGE SCALE GENOMIC DNA]</scope>
    <source>
        <strain evidence="3">CUR178</strain>
    </source>
</reference>
<dbReference type="AlphaFoldDB" id="A0A836FNF7"/>
<proteinExistence type="predicted"/>
<feature type="domain" description="CCDC81 HU" evidence="2">
    <location>
        <begin position="113"/>
        <end position="179"/>
    </location>
</feature>